<evidence type="ECO:0000256" key="5">
    <source>
        <dbReference type="ARBA" id="ARBA00022989"/>
    </source>
</evidence>
<sequence length="418" mass="46944">MSYLQPMPYLRGDKVFAKYLSAEPHTYQQVRWVAGTVVDMKEVNGHWMYSVKLKDGSIMPNVSERYKCTLVNRATEDGSNISFVWLFLGPPSQPCAFLPQLNLLRMTLNKGLSILRRSILSDPRALRLCPIVKPGIQPAIAPPFGVSSLWTRPALYSPRLANSTFILAFTRGLRSALERNPIRRIARPPRSPFSGGNGGGFLEQWKRRIDRTNPDYIFYTILGVNGLVFLMWGWAQENLQKFRDPEPLRFMFKHFTTSWNNVLEGRIWTLLTACFSHEMTGHLLVNGMSFWFMAPPVMRMLGNSAFLALYLGGGIASSAFSLVWNAVVQHRGGNAHGASGAIYSVISLFACLFPNTTFLLFFIVPVPAWLCVSGIFAWDLYGSLRRRGGMTDSAGHVGGVLAGVAYFLRMRRGFGLRR</sequence>
<dbReference type="InterPro" id="IPR022764">
    <property type="entry name" value="Peptidase_S54_rhomboid_dom"/>
</dbReference>
<feature type="transmembrane region" description="Helical" evidence="7">
    <location>
        <begin position="216"/>
        <end position="235"/>
    </location>
</feature>
<dbReference type="GO" id="GO:0004252">
    <property type="term" value="F:serine-type endopeptidase activity"/>
    <property type="evidence" value="ECO:0007669"/>
    <property type="project" value="InterPro"/>
</dbReference>
<evidence type="ECO:0000313" key="9">
    <source>
        <dbReference type="EMBL" id="CUA73880.1"/>
    </source>
</evidence>
<dbReference type="InterPro" id="IPR035952">
    <property type="entry name" value="Rhomboid-like_sf"/>
</dbReference>
<feature type="transmembrane region" description="Helical" evidence="7">
    <location>
        <begin position="390"/>
        <end position="408"/>
    </location>
</feature>
<organism evidence="9 10">
    <name type="scientific">Rhizoctonia solani</name>
    <dbReference type="NCBI Taxonomy" id="456999"/>
    <lineage>
        <taxon>Eukaryota</taxon>
        <taxon>Fungi</taxon>
        <taxon>Dikarya</taxon>
        <taxon>Basidiomycota</taxon>
        <taxon>Agaricomycotina</taxon>
        <taxon>Agaricomycetes</taxon>
        <taxon>Cantharellales</taxon>
        <taxon>Ceratobasidiaceae</taxon>
        <taxon>Rhizoctonia</taxon>
    </lineage>
</organism>
<feature type="transmembrane region" description="Helical" evidence="7">
    <location>
        <begin position="305"/>
        <end position="327"/>
    </location>
</feature>
<proteinExistence type="inferred from homology"/>
<accession>A0A0K6G5X4</accession>
<evidence type="ECO:0000256" key="1">
    <source>
        <dbReference type="ARBA" id="ARBA00004141"/>
    </source>
</evidence>
<protein>
    <submittedName>
        <fullName evidence="9">Rhomboid protein 1, mitochondrial</fullName>
    </submittedName>
</protein>
<evidence type="ECO:0000256" key="6">
    <source>
        <dbReference type="ARBA" id="ARBA00023136"/>
    </source>
</evidence>
<keyword evidence="10" id="KW-1185">Reference proteome</keyword>
<evidence type="ECO:0000256" key="7">
    <source>
        <dbReference type="SAM" id="Phobius"/>
    </source>
</evidence>
<evidence type="ECO:0000256" key="2">
    <source>
        <dbReference type="ARBA" id="ARBA00009045"/>
    </source>
</evidence>
<dbReference type="SUPFAM" id="SSF144091">
    <property type="entry name" value="Rhomboid-like"/>
    <property type="match status" value="1"/>
</dbReference>
<dbReference type="PANTHER" id="PTHR43731:SF14">
    <property type="entry name" value="PRESENILIN-ASSOCIATED RHOMBOID-LIKE PROTEIN, MITOCHONDRIAL"/>
    <property type="match status" value="1"/>
</dbReference>
<dbReference type="Gene3D" id="1.20.1540.10">
    <property type="entry name" value="Rhomboid-like"/>
    <property type="match status" value="1"/>
</dbReference>
<reference evidence="9 10" key="1">
    <citation type="submission" date="2015-07" db="EMBL/GenBank/DDBJ databases">
        <authorList>
            <person name="Noorani M."/>
        </authorList>
    </citation>
    <scope>NUCLEOTIDE SEQUENCE [LARGE SCALE GENOMIC DNA]</scope>
    <source>
        <strain evidence="9">BBA 69670</strain>
    </source>
</reference>
<evidence type="ECO:0000256" key="3">
    <source>
        <dbReference type="ARBA" id="ARBA00022692"/>
    </source>
</evidence>
<evidence type="ECO:0000313" key="10">
    <source>
        <dbReference type="Proteomes" id="UP000044841"/>
    </source>
</evidence>
<dbReference type="PANTHER" id="PTHR43731">
    <property type="entry name" value="RHOMBOID PROTEASE"/>
    <property type="match status" value="1"/>
</dbReference>
<dbReference type="EMBL" id="CYGV01001400">
    <property type="protein sequence ID" value="CUA73880.1"/>
    <property type="molecule type" value="Genomic_DNA"/>
</dbReference>
<comment type="subcellular location">
    <subcellularLocation>
        <location evidence="1">Membrane</location>
        <topology evidence="1">Multi-pass membrane protein</topology>
    </subcellularLocation>
</comment>
<keyword evidence="3 7" id="KW-0812">Transmembrane</keyword>
<dbReference type="GO" id="GO:0016020">
    <property type="term" value="C:membrane"/>
    <property type="evidence" value="ECO:0007669"/>
    <property type="project" value="UniProtKB-SubCell"/>
</dbReference>
<dbReference type="Proteomes" id="UP000044841">
    <property type="component" value="Unassembled WGS sequence"/>
</dbReference>
<dbReference type="Pfam" id="PF01694">
    <property type="entry name" value="Rhomboid"/>
    <property type="match status" value="1"/>
</dbReference>
<name>A0A0K6G5X4_9AGAM</name>
<feature type="transmembrane region" description="Helical" evidence="7">
    <location>
        <begin position="333"/>
        <end position="353"/>
    </location>
</feature>
<dbReference type="AlphaFoldDB" id="A0A0K6G5X4"/>
<dbReference type="InterPro" id="IPR050925">
    <property type="entry name" value="Rhomboid_protease_S54"/>
</dbReference>
<feature type="domain" description="Peptidase S54 rhomboid" evidence="8">
    <location>
        <begin position="265"/>
        <end position="409"/>
    </location>
</feature>
<dbReference type="GO" id="GO:0006465">
    <property type="term" value="P:signal peptide processing"/>
    <property type="evidence" value="ECO:0007669"/>
    <property type="project" value="TreeGrafter"/>
</dbReference>
<gene>
    <name evidence="9" type="ORF">RSOLAG22IIIB_01401</name>
</gene>
<keyword evidence="4" id="KW-0378">Hydrolase</keyword>
<evidence type="ECO:0000259" key="8">
    <source>
        <dbReference type="Pfam" id="PF01694"/>
    </source>
</evidence>
<comment type="similarity">
    <text evidence="2">Belongs to the peptidase S54 family.</text>
</comment>
<keyword evidence="5 7" id="KW-1133">Transmembrane helix</keyword>
<evidence type="ECO:0000256" key="4">
    <source>
        <dbReference type="ARBA" id="ARBA00022801"/>
    </source>
</evidence>
<keyword evidence="6 7" id="KW-0472">Membrane</keyword>